<evidence type="ECO:0000313" key="3">
    <source>
        <dbReference type="Proteomes" id="UP000630887"/>
    </source>
</evidence>
<name>A0A8J3KZ52_9ACTN</name>
<dbReference type="Proteomes" id="UP000630887">
    <property type="component" value="Unassembled WGS sequence"/>
</dbReference>
<comment type="caution">
    <text evidence="2">The sequence shown here is derived from an EMBL/GenBank/DDBJ whole genome shotgun (WGS) entry which is preliminary data.</text>
</comment>
<accession>A0A8J3KZ52</accession>
<organism evidence="2 3">
    <name type="scientific">Catellatospora coxensis</name>
    <dbReference type="NCBI Taxonomy" id="310354"/>
    <lineage>
        <taxon>Bacteria</taxon>
        <taxon>Bacillati</taxon>
        <taxon>Actinomycetota</taxon>
        <taxon>Actinomycetes</taxon>
        <taxon>Micromonosporales</taxon>
        <taxon>Micromonosporaceae</taxon>
        <taxon>Catellatospora</taxon>
    </lineage>
</organism>
<evidence type="ECO:0000259" key="1">
    <source>
        <dbReference type="Pfam" id="PF09369"/>
    </source>
</evidence>
<sequence length="602" mass="65749">MSTQGRPRRTAAGTSAEAPSISTIGKVRRAQLITTYGVGSMIAVEDASYIVAGLDDWKINHAQQVHEPRIQRALGVSRLYLPPAADRRHAAALRRFPDFYSCQGCSLLQPYGRFGGRESTCACGGTLIPSRFVVACDDGHIDDFPYWAWAHRGTTPTGPCKRELRMVTSGRTASLKSIEIVCGCGARASMEGAFRRSELLKLRITCSGARPWLGAGAKVEGCKRPPRTLQRGSSAAWFGAVRSSLAIPPWSTRLQKLIDPHFAMWAGEEDAIIARQAVRAGLVKESESPQPIIDAVRRREQLENQEQSTTEIDLDNELKSEEFAQLCAPTPAEEDAPDFECRPAAGNPPGPEFDQVMLVTRLREVRVLQTFSRVEPLTATDPTSRRGALSQNSLNWLPAMEVVGEGVFLRLSEQALRAWENDSRVRDRARRIRDNHQHLLDRRAEAAGRPTTPSTVTARSVMIHTLAHALINEWSLDAGYSAAAMRERLYTGDDMAGILIYTATSDSAGSLGGIVRQGEPERLSRTVTAALRRSGWCSADPLCMEAGAAGADSLNLAACHVCSLLPETSCEHNNTLLDRGLLIGWPEHPTAGLFSSYLEVNA</sequence>
<dbReference type="EMBL" id="BONI01000020">
    <property type="protein sequence ID" value="GIG06099.1"/>
    <property type="molecule type" value="Genomic_DNA"/>
</dbReference>
<gene>
    <name evidence="2" type="ORF">Cco03nite_27990</name>
</gene>
<dbReference type="Pfam" id="PF09369">
    <property type="entry name" value="MZB"/>
    <property type="match status" value="1"/>
</dbReference>
<reference evidence="2 3" key="1">
    <citation type="submission" date="2021-01" db="EMBL/GenBank/DDBJ databases">
        <title>Whole genome shotgun sequence of Catellatospora coxensis NBRC 107359.</title>
        <authorList>
            <person name="Komaki H."/>
            <person name="Tamura T."/>
        </authorList>
    </citation>
    <scope>NUCLEOTIDE SEQUENCE [LARGE SCALE GENOMIC DNA]</scope>
    <source>
        <strain evidence="2 3">NBRC 107359</strain>
    </source>
</reference>
<dbReference type="NCBIfam" id="NF038324">
    <property type="entry name" value="DrmB_fam"/>
    <property type="match status" value="1"/>
</dbReference>
<protein>
    <recommendedName>
        <fullName evidence="1">MrfA-like Zn-binding domain-containing protein</fullName>
    </recommendedName>
</protein>
<dbReference type="InterPro" id="IPR047721">
    <property type="entry name" value="DrmB"/>
</dbReference>
<dbReference type="RefSeq" id="WP_203692489.1">
    <property type="nucleotide sequence ID" value="NZ_BAAALC010000030.1"/>
</dbReference>
<dbReference type="InterPro" id="IPR018973">
    <property type="entry name" value="MZB"/>
</dbReference>
<keyword evidence="3" id="KW-1185">Reference proteome</keyword>
<dbReference type="AlphaFoldDB" id="A0A8J3KZ52"/>
<evidence type="ECO:0000313" key="2">
    <source>
        <dbReference type="EMBL" id="GIG06099.1"/>
    </source>
</evidence>
<proteinExistence type="predicted"/>
<feature type="domain" description="MrfA-like Zn-binding" evidence="1">
    <location>
        <begin position="466"/>
        <end position="562"/>
    </location>
</feature>